<evidence type="ECO:0000313" key="10">
    <source>
        <dbReference type="EMBL" id="MFD2646418.1"/>
    </source>
</evidence>
<dbReference type="EMBL" id="JBHUNP010000001">
    <property type="protein sequence ID" value="MFD2646418.1"/>
    <property type="molecule type" value="Genomic_DNA"/>
</dbReference>
<keyword evidence="3 8" id="KW-0285">Flavoprotein</keyword>
<dbReference type="SUPFAM" id="SSF55469">
    <property type="entry name" value="FMN-dependent nitroreductase-like"/>
    <property type="match status" value="1"/>
</dbReference>
<keyword evidence="4 8" id="KW-0288">FMN</keyword>
<evidence type="ECO:0000313" key="11">
    <source>
        <dbReference type="Proteomes" id="UP001597521"/>
    </source>
</evidence>
<comment type="caution">
    <text evidence="10">The sequence shown here is derived from an EMBL/GenBank/DDBJ whole genome shotgun (WGS) entry which is preliminary data.</text>
</comment>
<dbReference type="InterPro" id="IPR029479">
    <property type="entry name" value="Nitroreductase"/>
</dbReference>
<evidence type="ECO:0000256" key="1">
    <source>
        <dbReference type="ARBA" id="ARBA00001917"/>
    </source>
</evidence>
<reference evidence="11" key="1">
    <citation type="journal article" date="2019" name="Int. J. Syst. Evol. Microbiol.">
        <title>The Global Catalogue of Microorganisms (GCM) 10K type strain sequencing project: providing services to taxonomists for standard genome sequencing and annotation.</title>
        <authorList>
            <consortium name="The Broad Institute Genomics Platform"/>
            <consortium name="The Broad Institute Genome Sequencing Center for Infectious Disease"/>
            <person name="Wu L."/>
            <person name="Ma J."/>
        </authorList>
    </citation>
    <scope>NUCLEOTIDE SEQUENCE [LARGE SCALE GENOMIC DNA]</scope>
    <source>
        <strain evidence="11">CCM 7427</strain>
    </source>
</reference>
<dbReference type="PIRSF" id="PIRSF000232">
    <property type="entry name" value="YdjA"/>
    <property type="match status" value="1"/>
</dbReference>
<keyword evidence="7 8" id="KW-0520">NAD</keyword>
<keyword evidence="6 8" id="KW-0560">Oxidoreductase</keyword>
<dbReference type="InterPro" id="IPR026021">
    <property type="entry name" value="YdjA-like"/>
</dbReference>
<dbReference type="EC" id="1.-.-.-" evidence="8"/>
<name>A0ABW5QFC1_9HYPH</name>
<protein>
    <recommendedName>
        <fullName evidence="8">Putative NAD(P)H nitroreductase</fullName>
        <ecNumber evidence="8">1.-.-.-</ecNumber>
    </recommendedName>
</protein>
<dbReference type="RefSeq" id="WP_386831024.1">
    <property type="nucleotide sequence ID" value="NZ_JBHUNP010000001.1"/>
</dbReference>
<evidence type="ECO:0000259" key="9">
    <source>
        <dbReference type="Pfam" id="PF00881"/>
    </source>
</evidence>
<proteinExistence type="inferred from homology"/>
<evidence type="ECO:0000256" key="8">
    <source>
        <dbReference type="PIRNR" id="PIRNR000232"/>
    </source>
</evidence>
<gene>
    <name evidence="10" type="ORF">ACFSX5_01270</name>
</gene>
<dbReference type="InterPro" id="IPR000415">
    <property type="entry name" value="Nitroreductase-like"/>
</dbReference>
<evidence type="ECO:0000256" key="7">
    <source>
        <dbReference type="ARBA" id="ARBA00023027"/>
    </source>
</evidence>
<organism evidence="10 11">
    <name type="scientific">Devosia albogilva</name>
    <dbReference type="NCBI Taxonomy" id="429726"/>
    <lineage>
        <taxon>Bacteria</taxon>
        <taxon>Pseudomonadati</taxon>
        <taxon>Pseudomonadota</taxon>
        <taxon>Alphaproteobacteria</taxon>
        <taxon>Hyphomicrobiales</taxon>
        <taxon>Devosiaceae</taxon>
        <taxon>Devosia</taxon>
    </lineage>
</organism>
<comment type="similarity">
    <text evidence="2 8">Belongs to the nitroreductase family.</text>
</comment>
<evidence type="ECO:0000256" key="2">
    <source>
        <dbReference type="ARBA" id="ARBA00007118"/>
    </source>
</evidence>
<dbReference type="PANTHER" id="PTHR43821">
    <property type="entry name" value="NAD(P)H NITROREDUCTASE YDJA-RELATED"/>
    <property type="match status" value="1"/>
</dbReference>
<dbReference type="Proteomes" id="UP001597521">
    <property type="component" value="Unassembled WGS sequence"/>
</dbReference>
<dbReference type="InterPro" id="IPR052530">
    <property type="entry name" value="NAD(P)H_nitroreductase"/>
</dbReference>
<dbReference type="PANTHER" id="PTHR43821:SF1">
    <property type="entry name" value="NAD(P)H NITROREDUCTASE YDJA-RELATED"/>
    <property type="match status" value="1"/>
</dbReference>
<evidence type="ECO:0000256" key="4">
    <source>
        <dbReference type="ARBA" id="ARBA00022643"/>
    </source>
</evidence>
<evidence type="ECO:0000256" key="5">
    <source>
        <dbReference type="ARBA" id="ARBA00022857"/>
    </source>
</evidence>
<keyword evidence="11" id="KW-1185">Reference proteome</keyword>
<dbReference type="CDD" id="cd02135">
    <property type="entry name" value="YdjA-like"/>
    <property type="match status" value="1"/>
</dbReference>
<comment type="cofactor">
    <cofactor evidence="1 8">
        <name>FMN</name>
        <dbReference type="ChEBI" id="CHEBI:58210"/>
    </cofactor>
</comment>
<sequence length="197" mass="21507">MPVNAALRDHLKTRRSVGIGFLQEPGPDEAVLAEMLAIATRVPDHRKLAPWRLVLYRGAARAQVGDKLAEIARRRNPDIDEASLDAERQRFLPAPLTVGVLSVPVEDPKVPEIEQVLSAGNVCFNLLHAAAAFGFGASWVTRWYTFDAEAAATLGAGEGERFVGFVHIGTATAVIEDRDRPQLSDVVREWGVDRAYG</sequence>
<evidence type="ECO:0000256" key="6">
    <source>
        <dbReference type="ARBA" id="ARBA00023002"/>
    </source>
</evidence>
<evidence type="ECO:0000256" key="3">
    <source>
        <dbReference type="ARBA" id="ARBA00022630"/>
    </source>
</evidence>
<accession>A0ABW5QFC1</accession>
<dbReference type="Pfam" id="PF00881">
    <property type="entry name" value="Nitroreductase"/>
    <property type="match status" value="1"/>
</dbReference>
<keyword evidence="5 8" id="KW-0521">NADP</keyword>
<dbReference type="Gene3D" id="3.40.109.10">
    <property type="entry name" value="NADH Oxidase"/>
    <property type="match status" value="1"/>
</dbReference>
<feature type="domain" description="Nitroreductase" evidence="9">
    <location>
        <begin position="12"/>
        <end position="169"/>
    </location>
</feature>